<evidence type="ECO:0000313" key="2">
    <source>
        <dbReference type="Proteomes" id="UP000035642"/>
    </source>
</evidence>
<dbReference type="AlphaFoldDB" id="A0A0K0CSY9"/>
<feature type="region of interest" description="Disordered" evidence="1">
    <location>
        <begin position="1"/>
        <end position="23"/>
    </location>
</feature>
<accession>A0A0K0CSY9</accession>
<sequence>MATVDGKGPPTPRRVAVSDEQRLPERPNIIMRNAKHFCREDGSVVNRHSYHGTVSPLSSPIARDRFGSLQKRYIHQLRYPGQLIEAYSYEHIAAVGEQICPYGYYYYERNGRFSIMRTISQSRDDGQSSAICDSERLFFLGG</sequence>
<evidence type="ECO:0000256" key="1">
    <source>
        <dbReference type="SAM" id="MobiDB-lite"/>
    </source>
</evidence>
<keyword evidence="2" id="KW-1185">Reference proteome</keyword>
<proteinExistence type="predicted"/>
<dbReference type="Proteomes" id="UP000035642">
    <property type="component" value="Unassembled WGS sequence"/>
</dbReference>
<reference evidence="2" key="1">
    <citation type="submission" date="2012-09" db="EMBL/GenBank/DDBJ databases">
        <authorList>
            <person name="Martin A.A."/>
        </authorList>
    </citation>
    <scope>NUCLEOTIDE SEQUENCE</scope>
</reference>
<protein>
    <submittedName>
        <fullName evidence="3">Rhs family protein</fullName>
    </submittedName>
</protein>
<name>A0A0K0CSY9_ANGCA</name>
<dbReference type="WBParaSite" id="ACAC_0000013701-mRNA-1">
    <property type="protein sequence ID" value="ACAC_0000013701-mRNA-1"/>
    <property type="gene ID" value="ACAC_0000013701"/>
</dbReference>
<organism evidence="2 3">
    <name type="scientific">Angiostrongylus cantonensis</name>
    <name type="common">Rat lungworm</name>
    <dbReference type="NCBI Taxonomy" id="6313"/>
    <lineage>
        <taxon>Eukaryota</taxon>
        <taxon>Metazoa</taxon>
        <taxon>Ecdysozoa</taxon>
        <taxon>Nematoda</taxon>
        <taxon>Chromadorea</taxon>
        <taxon>Rhabditida</taxon>
        <taxon>Rhabditina</taxon>
        <taxon>Rhabditomorpha</taxon>
        <taxon>Strongyloidea</taxon>
        <taxon>Metastrongylidae</taxon>
        <taxon>Angiostrongylus</taxon>
    </lineage>
</organism>
<evidence type="ECO:0000313" key="3">
    <source>
        <dbReference type="WBParaSite" id="ACAC_0000013701-mRNA-1"/>
    </source>
</evidence>
<reference evidence="3" key="2">
    <citation type="submission" date="2017-02" db="UniProtKB">
        <authorList>
            <consortium name="WormBaseParasite"/>
        </authorList>
    </citation>
    <scope>IDENTIFICATION</scope>
</reference>